<evidence type="ECO:0000313" key="2">
    <source>
        <dbReference type="Proteomes" id="UP000191988"/>
    </source>
</evidence>
<organism evidence="1 2">
    <name type="scientific">Agrobacterium tomkonis CFBP 6623</name>
    <dbReference type="NCBI Taxonomy" id="1183432"/>
    <lineage>
        <taxon>Bacteria</taxon>
        <taxon>Pseudomonadati</taxon>
        <taxon>Pseudomonadota</taxon>
        <taxon>Alphaproteobacteria</taxon>
        <taxon>Hyphomicrobiales</taxon>
        <taxon>Rhizobiaceae</taxon>
        <taxon>Rhizobium/Agrobacterium group</taxon>
        <taxon>Agrobacterium</taxon>
        <taxon>Agrobacterium tumefaciens complex</taxon>
    </lineage>
</organism>
<dbReference type="EMBL" id="FBWK01000031">
    <property type="protein sequence ID" value="CUX29011.1"/>
    <property type="molecule type" value="Genomic_DNA"/>
</dbReference>
<accession>A0A1S7PZI8</accession>
<keyword evidence="2" id="KW-1185">Reference proteome</keyword>
<name>A0A1S7PZI8_9HYPH</name>
<gene>
    <name evidence="1" type="ORF">AGR3A_Cc370047</name>
</gene>
<dbReference type="Proteomes" id="UP000191988">
    <property type="component" value="Unassembled WGS sequence"/>
</dbReference>
<sequence>MERTEPHIANGATRNQLTLAKLVPYLSFGDEPTFGEAVKNIDRRLVVNSAVAWHAAINALVPGNGHINT</sequence>
<reference evidence="2" key="1">
    <citation type="submission" date="2016-01" db="EMBL/GenBank/DDBJ databases">
        <authorList>
            <person name="Regsiter A."/>
            <person name="william w."/>
        </authorList>
    </citation>
    <scope>NUCLEOTIDE SEQUENCE [LARGE SCALE GENOMIC DNA]</scope>
    <source>
        <strain evidence="2">CFBP 6623</strain>
    </source>
</reference>
<proteinExistence type="predicted"/>
<dbReference type="AlphaFoldDB" id="A0A1S7PZI8"/>
<dbReference type="STRING" id="1183432.AGR3A_Cc370047"/>
<evidence type="ECO:0000313" key="1">
    <source>
        <dbReference type="EMBL" id="CUX29011.1"/>
    </source>
</evidence>
<protein>
    <submittedName>
        <fullName evidence="1">Uncharacterized protein</fullName>
    </submittedName>
</protein>